<dbReference type="Proteomes" id="UP000003874">
    <property type="component" value="Unassembled WGS sequence"/>
</dbReference>
<organism evidence="1 2">
    <name type="scientific">Segatella salivae DSM 15606</name>
    <dbReference type="NCBI Taxonomy" id="888832"/>
    <lineage>
        <taxon>Bacteria</taxon>
        <taxon>Pseudomonadati</taxon>
        <taxon>Bacteroidota</taxon>
        <taxon>Bacteroidia</taxon>
        <taxon>Bacteroidales</taxon>
        <taxon>Prevotellaceae</taxon>
        <taxon>Segatella</taxon>
    </lineage>
</organism>
<reference evidence="1 2" key="1">
    <citation type="submission" date="2010-12" db="EMBL/GenBank/DDBJ databases">
        <authorList>
            <person name="Muzny D."/>
            <person name="Qin X."/>
            <person name="Deng J."/>
            <person name="Jiang H."/>
            <person name="Liu Y."/>
            <person name="Qu J."/>
            <person name="Song X.-Z."/>
            <person name="Zhang L."/>
            <person name="Thornton R."/>
            <person name="Coyle M."/>
            <person name="Francisco L."/>
            <person name="Jackson L."/>
            <person name="Javaid M."/>
            <person name="Korchina V."/>
            <person name="Kovar C."/>
            <person name="Mata R."/>
            <person name="Mathew T."/>
            <person name="Ngo R."/>
            <person name="Nguyen L."/>
            <person name="Nguyen N."/>
            <person name="Okwuonu G."/>
            <person name="Ongeri F."/>
            <person name="Pham C."/>
            <person name="Simmons D."/>
            <person name="Wilczek-Boney K."/>
            <person name="Hale W."/>
            <person name="Jakkamsetti A."/>
            <person name="Pham P."/>
            <person name="Ruth R."/>
            <person name="San Lucas F."/>
            <person name="Warren J."/>
            <person name="Zhang J."/>
            <person name="Zhao Z."/>
            <person name="Zhou C."/>
            <person name="Zhu D."/>
            <person name="Lee S."/>
            <person name="Bess C."/>
            <person name="Blankenburg K."/>
            <person name="Forbes L."/>
            <person name="Fu Q."/>
            <person name="Gubbala S."/>
            <person name="Hirani K."/>
            <person name="Jayaseelan J.C."/>
            <person name="Lara F."/>
            <person name="Munidasa M."/>
            <person name="Palculict T."/>
            <person name="Patil S."/>
            <person name="Pu L.-L."/>
            <person name="Saada N."/>
            <person name="Tang L."/>
            <person name="Weissenberger G."/>
            <person name="Zhu Y."/>
            <person name="Hemphill L."/>
            <person name="Shang Y."/>
            <person name="Youmans B."/>
            <person name="Ayvaz T."/>
            <person name="Ross M."/>
            <person name="Santibanez J."/>
            <person name="Aqrawi P."/>
            <person name="Gross S."/>
            <person name="Joshi V."/>
            <person name="Fowler G."/>
            <person name="Nazareth L."/>
            <person name="Reid J."/>
            <person name="Worley K."/>
            <person name="Petrosino J."/>
            <person name="Highlander S."/>
            <person name="Gibbs R."/>
        </authorList>
    </citation>
    <scope>NUCLEOTIDE SEQUENCE [LARGE SCALE GENOMIC DNA]</scope>
    <source>
        <strain evidence="1 2">DSM 15606</strain>
    </source>
</reference>
<dbReference type="EMBL" id="AEQO01000210">
    <property type="protein sequence ID" value="EFV03080.1"/>
    <property type="molecule type" value="Genomic_DNA"/>
</dbReference>
<evidence type="ECO:0000313" key="2">
    <source>
        <dbReference type="Proteomes" id="UP000003874"/>
    </source>
</evidence>
<gene>
    <name evidence="1" type="ORF">HMPREF9420_2776</name>
</gene>
<dbReference type="STRING" id="888832.HMPREF9420_2776"/>
<evidence type="ECO:0000313" key="1">
    <source>
        <dbReference type="EMBL" id="EFV03080.1"/>
    </source>
</evidence>
<accession>E6MTF8</accession>
<comment type="caution">
    <text evidence="1">The sequence shown here is derived from an EMBL/GenBank/DDBJ whole genome shotgun (WGS) entry which is preliminary data.</text>
</comment>
<keyword evidence="2" id="KW-1185">Reference proteome</keyword>
<protein>
    <submittedName>
        <fullName evidence="1">Uncharacterized protein</fullName>
    </submittedName>
</protein>
<sequence length="45" mass="5142">MPCCQYDPSTRFRLSCVDPGSFCGHNQSLRIKGNRGKCKECNYLK</sequence>
<dbReference type="HOGENOM" id="CLU_3203648_0_0_10"/>
<proteinExistence type="predicted"/>
<dbReference type="AlphaFoldDB" id="E6MTF8"/>
<name>E6MTF8_9BACT</name>